<dbReference type="PANTHER" id="PTHR46791">
    <property type="entry name" value="EXPRESSED PROTEIN"/>
    <property type="match status" value="1"/>
</dbReference>
<evidence type="ECO:0000259" key="1">
    <source>
        <dbReference type="Pfam" id="PF24764"/>
    </source>
</evidence>
<dbReference type="Pfam" id="PF24764">
    <property type="entry name" value="rva_4"/>
    <property type="match status" value="1"/>
</dbReference>
<dbReference type="SUPFAM" id="SSF53098">
    <property type="entry name" value="Ribonuclease H-like"/>
    <property type="match status" value="1"/>
</dbReference>
<dbReference type="STRING" id="50429.A0A2B4RZN7"/>
<dbReference type="InterPro" id="IPR036397">
    <property type="entry name" value="RNaseH_sf"/>
</dbReference>
<dbReference type="AlphaFoldDB" id="A0A2B4RZN7"/>
<dbReference type="Proteomes" id="UP000225706">
    <property type="component" value="Unassembled WGS sequence"/>
</dbReference>
<dbReference type="EMBL" id="LSMT01000262">
    <property type="protein sequence ID" value="PFX21797.1"/>
    <property type="molecule type" value="Genomic_DNA"/>
</dbReference>
<dbReference type="OrthoDB" id="5954938at2759"/>
<dbReference type="InterPro" id="IPR058913">
    <property type="entry name" value="Integrase_dom_put"/>
</dbReference>
<organism evidence="2 3">
    <name type="scientific">Stylophora pistillata</name>
    <name type="common">Smooth cauliflower coral</name>
    <dbReference type="NCBI Taxonomy" id="50429"/>
    <lineage>
        <taxon>Eukaryota</taxon>
        <taxon>Metazoa</taxon>
        <taxon>Cnidaria</taxon>
        <taxon>Anthozoa</taxon>
        <taxon>Hexacorallia</taxon>
        <taxon>Scleractinia</taxon>
        <taxon>Astrocoeniina</taxon>
        <taxon>Pocilloporidae</taxon>
        <taxon>Stylophora</taxon>
    </lineage>
</organism>
<gene>
    <name evidence="2" type="ORF">AWC38_SpisGene13691</name>
</gene>
<accession>A0A2B4RZN7</accession>
<dbReference type="GO" id="GO:0003676">
    <property type="term" value="F:nucleic acid binding"/>
    <property type="evidence" value="ECO:0007669"/>
    <property type="project" value="InterPro"/>
</dbReference>
<proteinExistence type="predicted"/>
<dbReference type="InterPro" id="IPR012337">
    <property type="entry name" value="RNaseH-like_sf"/>
</dbReference>
<dbReference type="PANTHER" id="PTHR46791:SF13">
    <property type="entry name" value="CLR5 DOMAIN-CONTAINING PROTEIN"/>
    <property type="match status" value="1"/>
</dbReference>
<reference evidence="3" key="1">
    <citation type="journal article" date="2017" name="bioRxiv">
        <title>Comparative analysis of the genomes of Stylophora pistillata and Acropora digitifera provides evidence for extensive differences between species of corals.</title>
        <authorList>
            <person name="Voolstra C.R."/>
            <person name="Li Y."/>
            <person name="Liew Y.J."/>
            <person name="Baumgarten S."/>
            <person name="Zoccola D."/>
            <person name="Flot J.-F."/>
            <person name="Tambutte S."/>
            <person name="Allemand D."/>
            <person name="Aranda M."/>
        </authorList>
    </citation>
    <scope>NUCLEOTIDE SEQUENCE [LARGE SCALE GENOMIC DNA]</scope>
</reference>
<evidence type="ECO:0000313" key="3">
    <source>
        <dbReference type="Proteomes" id="UP000225706"/>
    </source>
</evidence>
<comment type="caution">
    <text evidence="2">The sequence shown here is derived from an EMBL/GenBank/DDBJ whole genome shotgun (WGS) entry which is preliminary data.</text>
</comment>
<dbReference type="Gene3D" id="3.30.420.10">
    <property type="entry name" value="Ribonuclease H-like superfamily/Ribonuclease H"/>
    <property type="match status" value="1"/>
</dbReference>
<protein>
    <recommendedName>
        <fullName evidence="1">Integrase core domain-containing protein</fullName>
    </recommendedName>
</protein>
<evidence type="ECO:0000313" key="2">
    <source>
        <dbReference type="EMBL" id="PFX21797.1"/>
    </source>
</evidence>
<keyword evidence="3" id="KW-1185">Reference proteome</keyword>
<feature type="domain" description="Integrase core" evidence="1">
    <location>
        <begin position="8"/>
        <end position="187"/>
    </location>
</feature>
<sequence>MRLRRREYRGKGPNYIWHIDGYDKLKPFGFCIHGAIDGYSRRILWFEVGRTNNNPNIIANYFTDYIRKIGGVPRIVRADAGTESMYVAGIQRFLRSRCEDAFSGDKSFLYGKSVSNQRIEAWWSFLKKSNASWWIDFFKDMRDLGIFCDHDPIHLECLRFCLMPLIQGELNKVTIHWNLYRIRPSHNVESPSGRPDVLYYVPAWTNATDYWTEVYLDDSDVIDGVCCDRTSPTYCLEECRELIDIIMQQQQLQVSSNALEARNLFVGLLYHNDNS</sequence>
<name>A0A2B4RZN7_STYPI</name>